<evidence type="ECO:0000313" key="3">
    <source>
        <dbReference type="EMBL" id="VDM76736.1"/>
    </source>
</evidence>
<feature type="signal peptide" evidence="2">
    <location>
        <begin position="1"/>
        <end position="17"/>
    </location>
</feature>
<dbReference type="AlphaFoldDB" id="A0A3P7J1G1"/>
<reference evidence="3 4" key="1">
    <citation type="submission" date="2018-11" db="EMBL/GenBank/DDBJ databases">
        <authorList>
            <consortium name="Pathogen Informatics"/>
        </authorList>
    </citation>
    <scope>NUCLEOTIDE SEQUENCE [LARGE SCALE GENOMIC DNA]</scope>
</reference>
<evidence type="ECO:0000256" key="1">
    <source>
        <dbReference type="SAM" id="MobiDB-lite"/>
    </source>
</evidence>
<evidence type="ECO:0000313" key="4">
    <source>
        <dbReference type="Proteomes" id="UP000270094"/>
    </source>
</evidence>
<feature type="chain" id="PRO_5018270888" evidence="2">
    <location>
        <begin position="18"/>
        <end position="177"/>
    </location>
</feature>
<protein>
    <submittedName>
        <fullName evidence="3">Uncharacterized protein</fullName>
    </submittedName>
</protein>
<name>A0A3P7J1G1_STRVU</name>
<gene>
    <name evidence="3" type="ORF">SVUK_LOCUS11734</name>
</gene>
<accession>A0A3P7J1G1</accession>
<keyword evidence="2" id="KW-0732">Signal</keyword>
<proteinExistence type="predicted"/>
<feature type="compositionally biased region" description="Basic and acidic residues" evidence="1">
    <location>
        <begin position="150"/>
        <end position="177"/>
    </location>
</feature>
<sequence length="177" mass="19892">MWIISFYLVCTLLIAECVEEVPRASPMRFEQQAEIRRAPVYKVNGVAPRAKGFKRVSTGVRRSPSTSKTSKAAAHSPRMPHPLSAPVIPLPHMLPMNLPTVTFPPMMSLPTFPTFATIAMPTLPTITMPPSFQRLMGITTTSSPRRGKSYGRDEDLVDRGEESEQRPRKKHTETYER</sequence>
<keyword evidence="4" id="KW-1185">Reference proteome</keyword>
<dbReference type="OrthoDB" id="5848127at2759"/>
<feature type="region of interest" description="Disordered" evidence="1">
    <location>
        <begin position="54"/>
        <end position="82"/>
    </location>
</feature>
<evidence type="ECO:0000256" key="2">
    <source>
        <dbReference type="SAM" id="SignalP"/>
    </source>
</evidence>
<dbReference type="EMBL" id="UYYB01097610">
    <property type="protein sequence ID" value="VDM76736.1"/>
    <property type="molecule type" value="Genomic_DNA"/>
</dbReference>
<feature type="compositionally biased region" description="Low complexity" evidence="1">
    <location>
        <begin position="63"/>
        <end position="77"/>
    </location>
</feature>
<organism evidence="3 4">
    <name type="scientific">Strongylus vulgaris</name>
    <name type="common">Blood worm</name>
    <dbReference type="NCBI Taxonomy" id="40348"/>
    <lineage>
        <taxon>Eukaryota</taxon>
        <taxon>Metazoa</taxon>
        <taxon>Ecdysozoa</taxon>
        <taxon>Nematoda</taxon>
        <taxon>Chromadorea</taxon>
        <taxon>Rhabditida</taxon>
        <taxon>Rhabditina</taxon>
        <taxon>Rhabditomorpha</taxon>
        <taxon>Strongyloidea</taxon>
        <taxon>Strongylidae</taxon>
        <taxon>Strongylus</taxon>
    </lineage>
</organism>
<dbReference type="Proteomes" id="UP000270094">
    <property type="component" value="Unassembled WGS sequence"/>
</dbReference>
<feature type="region of interest" description="Disordered" evidence="1">
    <location>
        <begin position="137"/>
        <end position="177"/>
    </location>
</feature>